<sequence length="91" mass="10254">MGSMSVVRGHTSTTTKQELVISFDNSRILSKGRKEGRFITRHGPRSERRFPEILRECLSPIMNWPGFAMWEAGGDYKDLLIDAIRAASGVE</sequence>
<dbReference type="AlphaFoldDB" id="A0A8H5LTQ3"/>
<organism evidence="1 2">
    <name type="scientific">Collybiopsis confluens</name>
    <dbReference type="NCBI Taxonomy" id="2823264"/>
    <lineage>
        <taxon>Eukaryota</taxon>
        <taxon>Fungi</taxon>
        <taxon>Dikarya</taxon>
        <taxon>Basidiomycota</taxon>
        <taxon>Agaricomycotina</taxon>
        <taxon>Agaricomycetes</taxon>
        <taxon>Agaricomycetidae</taxon>
        <taxon>Agaricales</taxon>
        <taxon>Marasmiineae</taxon>
        <taxon>Omphalotaceae</taxon>
        <taxon>Collybiopsis</taxon>
    </lineage>
</organism>
<evidence type="ECO:0000313" key="1">
    <source>
        <dbReference type="EMBL" id="KAF5369680.1"/>
    </source>
</evidence>
<reference evidence="1 2" key="1">
    <citation type="journal article" date="2020" name="ISME J.">
        <title>Uncovering the hidden diversity of litter-decomposition mechanisms in mushroom-forming fungi.</title>
        <authorList>
            <person name="Floudas D."/>
            <person name="Bentzer J."/>
            <person name="Ahren D."/>
            <person name="Johansson T."/>
            <person name="Persson P."/>
            <person name="Tunlid A."/>
        </authorList>
    </citation>
    <scope>NUCLEOTIDE SEQUENCE [LARGE SCALE GENOMIC DNA]</scope>
    <source>
        <strain evidence="1 2">CBS 406.79</strain>
    </source>
</reference>
<dbReference type="OrthoDB" id="73875at2759"/>
<comment type="caution">
    <text evidence="1">The sequence shown here is derived from an EMBL/GenBank/DDBJ whole genome shotgun (WGS) entry which is preliminary data.</text>
</comment>
<proteinExistence type="predicted"/>
<protein>
    <submittedName>
        <fullName evidence="1">Uncharacterized protein</fullName>
    </submittedName>
</protein>
<gene>
    <name evidence="1" type="ORF">D9757_014733</name>
</gene>
<evidence type="ECO:0000313" key="2">
    <source>
        <dbReference type="Proteomes" id="UP000518752"/>
    </source>
</evidence>
<name>A0A8H5LTQ3_9AGAR</name>
<dbReference type="EMBL" id="JAACJN010000126">
    <property type="protein sequence ID" value="KAF5369680.1"/>
    <property type="molecule type" value="Genomic_DNA"/>
</dbReference>
<accession>A0A8H5LTQ3</accession>
<dbReference type="Proteomes" id="UP000518752">
    <property type="component" value="Unassembled WGS sequence"/>
</dbReference>
<keyword evidence="2" id="KW-1185">Reference proteome</keyword>